<dbReference type="Pfam" id="PF00528">
    <property type="entry name" value="BPD_transp_1"/>
    <property type="match status" value="1"/>
</dbReference>
<dbReference type="Proteomes" id="UP000183417">
    <property type="component" value="Unassembled WGS sequence"/>
</dbReference>
<evidence type="ECO:0000256" key="4">
    <source>
        <dbReference type="ARBA" id="ARBA00016506"/>
    </source>
</evidence>
<evidence type="ECO:0000256" key="3">
    <source>
        <dbReference type="ARBA" id="ARBA00010072"/>
    </source>
</evidence>
<dbReference type="FunFam" id="1.10.3720.10:FF:000033">
    <property type="entry name" value="Polar amino acid ABC transporter permease"/>
    <property type="match status" value="1"/>
</dbReference>
<evidence type="ECO:0000259" key="12">
    <source>
        <dbReference type="PROSITE" id="PS50928"/>
    </source>
</evidence>
<keyword evidence="7 11" id="KW-0812">Transmembrane</keyword>
<dbReference type="GeneID" id="94689698"/>
<evidence type="ECO:0000313" key="14">
    <source>
        <dbReference type="Proteomes" id="UP000183417"/>
    </source>
</evidence>
<dbReference type="InterPro" id="IPR000515">
    <property type="entry name" value="MetI-like"/>
</dbReference>
<accession>A0A1H3PVJ8</accession>
<keyword evidence="8" id="KW-0029">Amino-acid transport</keyword>
<dbReference type="InterPro" id="IPR010065">
    <property type="entry name" value="AA_ABC_transptr_permease_3TM"/>
</dbReference>
<dbReference type="PROSITE" id="PS50928">
    <property type="entry name" value="ABC_TM1"/>
    <property type="match status" value="1"/>
</dbReference>
<dbReference type="InterPro" id="IPR043429">
    <property type="entry name" value="ArtM/GltK/GlnP/TcyL/YhdX-like"/>
</dbReference>
<dbReference type="EMBL" id="FNPE01000011">
    <property type="protein sequence ID" value="SDZ04865.1"/>
    <property type="molecule type" value="Genomic_DNA"/>
</dbReference>
<dbReference type="PANTHER" id="PTHR30614:SF20">
    <property type="entry name" value="GLUTAMINE TRANSPORT SYSTEM PERMEASE PROTEIN GLNP"/>
    <property type="match status" value="1"/>
</dbReference>
<dbReference type="SUPFAM" id="SSF161098">
    <property type="entry name" value="MetI-like"/>
    <property type="match status" value="1"/>
</dbReference>
<keyword evidence="5 11" id="KW-0813">Transport</keyword>
<dbReference type="Gene3D" id="1.10.3720.10">
    <property type="entry name" value="MetI-like"/>
    <property type="match status" value="1"/>
</dbReference>
<dbReference type="PANTHER" id="PTHR30614">
    <property type="entry name" value="MEMBRANE COMPONENT OF AMINO ACID ABC TRANSPORTER"/>
    <property type="match status" value="1"/>
</dbReference>
<keyword evidence="10 11" id="KW-0472">Membrane</keyword>
<evidence type="ECO:0000313" key="13">
    <source>
        <dbReference type="EMBL" id="SDZ04865.1"/>
    </source>
</evidence>
<keyword evidence="6" id="KW-1003">Cell membrane</keyword>
<feature type="domain" description="ABC transmembrane type-1" evidence="12">
    <location>
        <begin position="56"/>
        <end position="246"/>
    </location>
</feature>
<evidence type="ECO:0000256" key="9">
    <source>
        <dbReference type="ARBA" id="ARBA00022989"/>
    </source>
</evidence>
<reference evidence="13 14" key="1">
    <citation type="submission" date="2016-10" db="EMBL/GenBank/DDBJ databases">
        <authorList>
            <person name="de Groot N.N."/>
        </authorList>
    </citation>
    <scope>NUCLEOTIDE SEQUENCE [LARGE SCALE GENOMIC DNA]</scope>
    <source>
        <strain evidence="13 14">LMG 24775</strain>
    </source>
</reference>
<name>A0A1H3PVJ8_9BURK</name>
<proteinExistence type="inferred from homology"/>
<evidence type="ECO:0000256" key="10">
    <source>
        <dbReference type="ARBA" id="ARBA00023136"/>
    </source>
</evidence>
<evidence type="ECO:0000256" key="2">
    <source>
        <dbReference type="ARBA" id="ARBA00004429"/>
    </source>
</evidence>
<sequence length="260" mass="27700">MLTVLWPAHWSRSQRSNATLVTALLLMVLVVSLLGQLLSLLPEPIGSNADTFAEGARTTLYLTLVSGAAGLVLGIAAALARTSRTAALRWAAGFYVWAIRGTPLLVQILFIYFALPVLIPGLNLPDFAAACIALALNVGAYNAEAVRAGLQAVPRGQAEAARALGLPRSRVFMDVVFPQAFKISLPPLVSNFVALLKDSSLAYAIGVVELTNVGNRIQSATFQPVETLVTVGVTYLVLTTLVTQVTAAVEYRFDVEGRHK</sequence>
<comment type="similarity">
    <text evidence="3">Belongs to the binding-protein-dependent transport system permease family. HisMQ subfamily.</text>
</comment>
<dbReference type="NCBIfam" id="TIGR01726">
    <property type="entry name" value="HEQRo_perm_3TM"/>
    <property type="match status" value="1"/>
</dbReference>
<dbReference type="GO" id="GO:0022857">
    <property type="term" value="F:transmembrane transporter activity"/>
    <property type="evidence" value="ECO:0007669"/>
    <property type="project" value="InterPro"/>
</dbReference>
<evidence type="ECO:0000256" key="7">
    <source>
        <dbReference type="ARBA" id="ARBA00022692"/>
    </source>
</evidence>
<evidence type="ECO:0000256" key="8">
    <source>
        <dbReference type="ARBA" id="ARBA00022970"/>
    </source>
</evidence>
<dbReference type="GO" id="GO:0006865">
    <property type="term" value="P:amino acid transport"/>
    <property type="evidence" value="ECO:0007669"/>
    <property type="project" value="UniProtKB-KW"/>
</dbReference>
<dbReference type="AlphaFoldDB" id="A0A1H3PVJ8"/>
<dbReference type="CDD" id="cd06261">
    <property type="entry name" value="TM_PBP2"/>
    <property type="match status" value="1"/>
</dbReference>
<evidence type="ECO:0000256" key="1">
    <source>
        <dbReference type="ARBA" id="ARBA00003159"/>
    </source>
</evidence>
<dbReference type="GO" id="GO:0043190">
    <property type="term" value="C:ATP-binding cassette (ABC) transporter complex"/>
    <property type="evidence" value="ECO:0007669"/>
    <property type="project" value="InterPro"/>
</dbReference>
<feature type="transmembrane region" description="Helical" evidence="11">
    <location>
        <begin position="92"/>
        <end position="115"/>
    </location>
</feature>
<feature type="transmembrane region" description="Helical" evidence="11">
    <location>
        <begin position="60"/>
        <end position="80"/>
    </location>
</feature>
<evidence type="ECO:0000256" key="5">
    <source>
        <dbReference type="ARBA" id="ARBA00022448"/>
    </source>
</evidence>
<evidence type="ECO:0000256" key="6">
    <source>
        <dbReference type="ARBA" id="ARBA00022475"/>
    </source>
</evidence>
<protein>
    <recommendedName>
        <fullName evidence="4">Putative glutamine transport system permease protein GlnP</fullName>
    </recommendedName>
</protein>
<organism evidence="13 14">
    <name type="scientific">Delftia lacustris</name>
    <dbReference type="NCBI Taxonomy" id="558537"/>
    <lineage>
        <taxon>Bacteria</taxon>
        <taxon>Pseudomonadati</taxon>
        <taxon>Pseudomonadota</taxon>
        <taxon>Betaproteobacteria</taxon>
        <taxon>Burkholderiales</taxon>
        <taxon>Comamonadaceae</taxon>
        <taxon>Delftia</taxon>
    </lineage>
</organism>
<keyword evidence="9 11" id="KW-1133">Transmembrane helix</keyword>
<gene>
    <name evidence="13" type="ORF">SAMN05421547_11172</name>
</gene>
<comment type="function">
    <text evidence="1">Part of the binding-protein-dependent transport system for glutamine; probably responsible for the translocation of the substrate across the membrane.</text>
</comment>
<feature type="transmembrane region" description="Helical" evidence="11">
    <location>
        <begin position="20"/>
        <end position="40"/>
    </location>
</feature>
<comment type="subcellular location">
    <subcellularLocation>
        <location evidence="2">Cell inner membrane</location>
        <topology evidence="2">Multi-pass membrane protein</topology>
    </subcellularLocation>
    <subcellularLocation>
        <location evidence="11">Cell membrane</location>
        <topology evidence="11">Multi-pass membrane protein</topology>
    </subcellularLocation>
</comment>
<evidence type="ECO:0000256" key="11">
    <source>
        <dbReference type="RuleBase" id="RU363032"/>
    </source>
</evidence>
<dbReference type="InterPro" id="IPR035906">
    <property type="entry name" value="MetI-like_sf"/>
</dbReference>
<dbReference type="RefSeq" id="WP_074922612.1">
    <property type="nucleotide sequence ID" value="NZ_CP141274.1"/>
</dbReference>